<dbReference type="OrthoDB" id="9798386at2"/>
<dbReference type="GO" id="GO:0005509">
    <property type="term" value="F:calcium ion binding"/>
    <property type="evidence" value="ECO:0007669"/>
    <property type="project" value="InterPro"/>
</dbReference>
<name>A0A364Y3F5_9BACT</name>
<dbReference type="NCBIfam" id="NF012200">
    <property type="entry name" value="choice_anch_D"/>
    <property type="match status" value="1"/>
</dbReference>
<dbReference type="InterPro" id="IPR013783">
    <property type="entry name" value="Ig-like_fold"/>
</dbReference>
<keyword evidence="14" id="KW-1185">Reference proteome</keyword>
<keyword evidence="9" id="KW-0966">Cell projection</keyword>
<feature type="signal peptide" evidence="11">
    <location>
        <begin position="1"/>
        <end position="27"/>
    </location>
</feature>
<dbReference type="InterPro" id="IPR022398">
    <property type="entry name" value="Peptidase_S8_His-AS"/>
</dbReference>
<dbReference type="PROSITE" id="PS51892">
    <property type="entry name" value="SUBTILASE"/>
    <property type="match status" value="1"/>
</dbReference>
<dbReference type="GO" id="GO:0004252">
    <property type="term" value="F:serine-type endopeptidase activity"/>
    <property type="evidence" value="ECO:0007669"/>
    <property type="project" value="UniProtKB-UniRule"/>
</dbReference>
<feature type="chain" id="PRO_5016825148" description="Fibronectin type-III domain-containing protein" evidence="11">
    <location>
        <begin position="28"/>
        <end position="2484"/>
    </location>
</feature>
<evidence type="ECO:0000256" key="4">
    <source>
        <dbReference type="ARBA" id="ARBA00022490"/>
    </source>
</evidence>
<dbReference type="InterPro" id="IPR015500">
    <property type="entry name" value="Peptidase_S8_subtilisin-rel"/>
</dbReference>
<dbReference type="Pfam" id="PF18962">
    <property type="entry name" value="Por_Secre_tail"/>
    <property type="match status" value="1"/>
</dbReference>
<dbReference type="Gene3D" id="3.40.50.200">
    <property type="entry name" value="Peptidase S8/S53 domain"/>
    <property type="match status" value="1"/>
</dbReference>
<evidence type="ECO:0000256" key="6">
    <source>
        <dbReference type="ARBA" id="ARBA00022801"/>
    </source>
</evidence>
<keyword evidence="6 10" id="KW-0378">Hydrolase</keyword>
<dbReference type="Pfam" id="PF00082">
    <property type="entry name" value="Peptidase_S8"/>
    <property type="match status" value="1"/>
</dbReference>
<keyword evidence="4" id="KW-0963">Cytoplasm</keyword>
<evidence type="ECO:0000256" key="10">
    <source>
        <dbReference type="PROSITE-ProRule" id="PRU01240"/>
    </source>
</evidence>
<evidence type="ECO:0000256" key="5">
    <source>
        <dbReference type="ARBA" id="ARBA00022670"/>
    </source>
</evidence>
<dbReference type="Pfam" id="PF16361">
    <property type="entry name" value="Peptidase_S8_N"/>
    <property type="match status" value="1"/>
</dbReference>
<dbReference type="PRINTS" id="PR00723">
    <property type="entry name" value="SUBTILISIN"/>
</dbReference>
<evidence type="ECO:0000256" key="8">
    <source>
        <dbReference type="ARBA" id="ARBA00023069"/>
    </source>
</evidence>
<dbReference type="InterPro" id="IPR032304">
    <property type="entry name" value="Peptidase_S8_N"/>
</dbReference>
<keyword evidence="11" id="KW-0732">Signal</keyword>
<feature type="active site" description="Charge relay system" evidence="10">
    <location>
        <position position="259"/>
    </location>
</feature>
<protein>
    <recommendedName>
        <fullName evidence="12">Fibronectin type-III domain-containing protein</fullName>
    </recommendedName>
</protein>
<dbReference type="SMART" id="SM00060">
    <property type="entry name" value="FN3"/>
    <property type="match status" value="1"/>
</dbReference>
<dbReference type="InterPro" id="IPR023828">
    <property type="entry name" value="Peptidase_S8_Ser-AS"/>
</dbReference>
<sequence>MMKFLRSLSVAFVTAWLITCVVPDASAQSPAVVNGKVLVKFSPQQEPVLQKMKMGRKNGYIQTGMQSFDALAFSSQATEMKRVFPHNAKKDALHRKHGLHLWYELTIPANKDVNAVVKSFKNLSTISWAEPVYAKAMIQPGTPKVISKDQVKSISGPVNDPFYYLQWHYENDGTKGGIVEADVNLPEAWKIETGKPSVIVSVHDLGIDVKHEDLVTNMWVNIAEKNGRPGVDDDYNGYVDDVNGYDFSDDQGAVPAGDHGTHVGGTIAAVTNNGIGVSGIAGGDGTHPGVKLITAKILNGRYDNIAASFVYAADNGAVISQNSWGYTSPNVVNQAVLAGIDYFIEEAGNYPNSPMKGGIVIFAAGNSASSEDYYPARYDRVLTVASLGRDNLRAYYSNYGEWVDIAAPGGDQWTASDNGVLSTLPGNQYGFFQGTSMACPHVSGIAALIVSRNGGPTYTPNDLWTALTTGTHDIDQYNPEFKGLLGIGYVDAALALETNEKIAPVKVADLTIADITQDHFGLTWTAVTDTDDGRAVKYEIVYAKDESSITSRKNVITKVINASAAPGEVVQASIDDLFPVTKYYVAVYALDRWNNKSAISSIVSATTADGPHVAVDKSAINFSIDVASSKLATDGFNIQNNAAGELRWKSEVRQKDYSLAWNNVKYPKATAKVASGKVGIHRSNARIQRKPKTTTLGYHDGYEERAIRYVFSEYWGGYMIGDMDTSIPNSSATRYKVDYADGFNLTNINMLLNNNPERGDDPFVVEIYRGERIERKNLAYVQSYEGNTNYDAIYDIQLDHQIFFASGETFWVIVHMPAGHLYPLGINEETEPEYSENCFMSFDVGKTWLPVAEAVGYDFYAWVQVPISRSPGIDKYLTLSPAEGTVEGQSSSAVEVSADGTHLINGEYNADVVIVNNDFNNSLASIPVGVSVTGQKAVLQSAAIIDFGKVFTGLSKEVVIDVKNIGYGNFMVSNATVDHAAFEILESPWKIAALGQSSIRVKYNATAAESITGVVTLEDDKGNVYKINLAASGILPSEITLAPATATFTVPTLGATKTGKFKITNAGNYPLQFFMPKYDNGDGVAYDADKLNKFGYTYRNSNDGSGLAYTWEDISGTGTEIGTFFKDVISNRFYLVKLGFDFPIFNKTTDQLMITRYGMLTLNDDVNLVGNAIDIGSEYMPFGFISALNQTMSLEGGGKIYYQAKSGKFIVQYQNVASAFDENQRYTFQVIIYDNGNVLINYKDLSTIDSWGMEYIEVAIEDPDKKDGYLISNYQKPLNASSTFSVEITSPGRNILSDLSTVSGTLAVGASVDVNYTVNTAELAEGTFEQNLMIVSNDPAHPASTFKARVTVTGGGAADATINTNSINLGELFVGETEEATVQIQNTGTKTIKVNSIAFDNNRFQKTHDATPFNMKPGSSAYIKVRLKGVTPGSLSDSLRVTLTGATVKAVGVQAVVFNPPAITIENNPINDILAAGESKIHNIEIKNNGASELQVVPTGPSWAYVTNETGPSSPGIQQPKYDYVWSKSTSSGGPAYQWEEIMSKQTKLEFDLIGQHEEKVIDLPFNFTFYGKEYNKIYVNPRGLVVFSPDQTTEFFTSPSIPDVAKPNNFIAPFWTNGAYYSLDNDIYGVYAKTFEDRVVIEFVYVYNVFGMGDPWNYEVILYKNGSIKYQYQVEGGFSYTTSGVIGVENETGEEGVRIAAYQQLIENKLAIVLTPANRIDVPAGESRNLSLKVDAANMIAGAYDGNLTLHTNVPGKTLMDIPLALTVIGEAVIAAPASLNFGEIVAHEVEASTATFSQEFELSNSGAATLDIMSMKLESGEDFTLWMEVSGFFGKYWDVVPAELSLSLAPKAAQKFKVEIAPAVGMNEVLRDEIVIKSNDADGDYSISVEATIVLPAVMGIDKMSVSFQAPDKNFVGTDVIKIDNTAGQSTLKYTLSVAYQREGLSASSYLPKNVSGGNPSKLRAMASSPSTATGVLGVAGYNRTLAYSDANEADSYLGFGAGAAFVGATKFTVPNDGFTLSDIQTYYASGNLDVSSIKAEVYIGNTFSSSSLLASKTFGINVAKETQTAQILQLDKPLHFFPGETFYVVLSYPFGTYSPQGTVVTEEPIRGTFLYYVADAGVWFDLTDDPSFKKAGWFVKALEKNFVDGNWLVLNDAANGVIEAGASSNLTLTAKAVNMDGADAHAVITVASNAIGEPMKTIAANLHLNQAPQFVNGYDSYWVDENETLTFTVPVVDAEGDEISYAVNDAPEGMTWEKNSDGIAFAYTPDFLSAGVVNLSIVAKDAGQRSNTKLIALAVYNVNRTPVVVSTDDIEVAYGATLDIATSSIITDADSDDILSVSAVAADQSVVEIFASMNKLRFKALTPGETNVTITVTDQNGATASVTVKVIIKMVTEIETPIFGGVKVYPVPTADRLNVSVSRIPSSGAEAKIVDLAGKLISITKVNQELTTIDVSSLAPGLYLMKLEGADGAHTIKFIKH</sequence>
<gene>
    <name evidence="13" type="ORF">DQQ10_10125</name>
</gene>
<accession>A0A364Y3F5</accession>
<dbReference type="Proteomes" id="UP000251889">
    <property type="component" value="Unassembled WGS sequence"/>
</dbReference>
<dbReference type="PROSITE" id="PS50853">
    <property type="entry name" value="FN3"/>
    <property type="match status" value="1"/>
</dbReference>
<reference evidence="13 14" key="1">
    <citation type="submission" date="2018-06" db="EMBL/GenBank/DDBJ databases">
        <title>Chryseolinea flavus sp. nov., a member of the phylum Bacteroidetes isolated from soil.</title>
        <authorList>
            <person name="Li Y."/>
            <person name="Wang J."/>
        </authorList>
    </citation>
    <scope>NUCLEOTIDE SEQUENCE [LARGE SCALE GENOMIC DNA]</scope>
    <source>
        <strain evidence="13 14">SDU1-6</strain>
    </source>
</reference>
<dbReference type="SUPFAM" id="SSF52743">
    <property type="entry name" value="Subtilisin-like"/>
    <property type="match status" value="1"/>
</dbReference>
<dbReference type="CDD" id="cd00063">
    <property type="entry name" value="FN3"/>
    <property type="match status" value="1"/>
</dbReference>
<dbReference type="Gene3D" id="2.60.40.10">
    <property type="entry name" value="Immunoglobulins"/>
    <property type="match status" value="6"/>
</dbReference>
<evidence type="ECO:0000256" key="7">
    <source>
        <dbReference type="ARBA" id="ARBA00022825"/>
    </source>
</evidence>
<feature type="active site" description="Charge relay system" evidence="10">
    <location>
        <position position="204"/>
    </location>
</feature>
<evidence type="ECO:0000256" key="2">
    <source>
        <dbReference type="ARBA" id="ARBA00004496"/>
    </source>
</evidence>
<dbReference type="InterPro" id="IPR000209">
    <property type="entry name" value="Peptidase_S8/S53_dom"/>
</dbReference>
<feature type="active site" description="Charge relay system" evidence="10">
    <location>
        <position position="436"/>
    </location>
</feature>
<dbReference type="PANTHER" id="PTHR43399:SF4">
    <property type="entry name" value="CELL WALL-ASSOCIATED PROTEASE"/>
    <property type="match status" value="1"/>
</dbReference>
<dbReference type="GO" id="GO:0016020">
    <property type="term" value="C:membrane"/>
    <property type="evidence" value="ECO:0007669"/>
    <property type="project" value="InterPro"/>
</dbReference>
<organism evidence="13 14">
    <name type="scientific">Pseudochryseolinea flava</name>
    <dbReference type="NCBI Taxonomy" id="2059302"/>
    <lineage>
        <taxon>Bacteria</taxon>
        <taxon>Pseudomonadati</taxon>
        <taxon>Bacteroidota</taxon>
        <taxon>Cytophagia</taxon>
        <taxon>Cytophagales</taxon>
        <taxon>Fulvivirgaceae</taxon>
        <taxon>Pseudochryseolinea</taxon>
    </lineage>
</organism>
<dbReference type="PROSITE" id="PS00138">
    <property type="entry name" value="SUBTILASE_SER"/>
    <property type="match status" value="1"/>
</dbReference>
<dbReference type="PROSITE" id="PS00137">
    <property type="entry name" value="SUBTILASE_HIS"/>
    <property type="match status" value="1"/>
</dbReference>
<evidence type="ECO:0000256" key="3">
    <source>
        <dbReference type="ARBA" id="ARBA00011073"/>
    </source>
</evidence>
<dbReference type="SUPFAM" id="SSF49313">
    <property type="entry name" value="Cadherin-like"/>
    <property type="match status" value="1"/>
</dbReference>
<dbReference type="NCBIfam" id="TIGR04183">
    <property type="entry name" value="Por_Secre_tail"/>
    <property type="match status" value="1"/>
</dbReference>
<keyword evidence="7 10" id="KW-0720">Serine protease</keyword>
<comment type="subcellular location">
    <subcellularLocation>
        <location evidence="1">Cell projection</location>
        <location evidence="1">Cilium</location>
    </subcellularLocation>
    <subcellularLocation>
        <location evidence="2">Cytoplasm</location>
    </subcellularLocation>
</comment>
<dbReference type="RefSeq" id="WP_112746745.1">
    <property type="nucleotide sequence ID" value="NZ_QMFY01000004.1"/>
</dbReference>
<comment type="caution">
    <text evidence="13">The sequence shown here is derived from an EMBL/GenBank/DDBJ whole genome shotgun (WGS) entry which is preliminary data.</text>
</comment>
<dbReference type="InterPro" id="IPR015919">
    <property type="entry name" value="Cadherin-like_sf"/>
</dbReference>
<dbReference type="EMBL" id="QMFY01000004">
    <property type="protein sequence ID" value="RAW01259.1"/>
    <property type="molecule type" value="Genomic_DNA"/>
</dbReference>
<evidence type="ECO:0000259" key="12">
    <source>
        <dbReference type="PROSITE" id="PS50853"/>
    </source>
</evidence>
<dbReference type="InterPro" id="IPR026444">
    <property type="entry name" value="Secre_tail"/>
</dbReference>
<evidence type="ECO:0000313" key="14">
    <source>
        <dbReference type="Proteomes" id="UP000251889"/>
    </source>
</evidence>
<evidence type="ECO:0000256" key="9">
    <source>
        <dbReference type="ARBA" id="ARBA00023273"/>
    </source>
</evidence>
<dbReference type="GO" id="GO:0006508">
    <property type="term" value="P:proteolysis"/>
    <property type="evidence" value="ECO:0007669"/>
    <property type="project" value="UniProtKB-KW"/>
</dbReference>
<dbReference type="InterPro" id="IPR036116">
    <property type="entry name" value="FN3_sf"/>
</dbReference>
<comment type="similarity">
    <text evidence="3 10">Belongs to the peptidase S8 family.</text>
</comment>
<evidence type="ECO:0000313" key="13">
    <source>
        <dbReference type="EMBL" id="RAW01259.1"/>
    </source>
</evidence>
<dbReference type="InterPro" id="IPR051048">
    <property type="entry name" value="Peptidase_S8/S53_subtilisin"/>
</dbReference>
<dbReference type="InterPro" id="IPR036852">
    <property type="entry name" value="Peptidase_S8/S53_dom_sf"/>
</dbReference>
<dbReference type="InterPro" id="IPR003961">
    <property type="entry name" value="FN3_dom"/>
</dbReference>
<evidence type="ECO:0000256" key="11">
    <source>
        <dbReference type="SAM" id="SignalP"/>
    </source>
</evidence>
<keyword evidence="5 10" id="KW-0645">Protease</keyword>
<dbReference type="Pfam" id="PF22544">
    <property type="entry name" value="HYDIN_VesB_CFA65-like_Ig"/>
    <property type="match status" value="1"/>
</dbReference>
<dbReference type="InterPro" id="IPR053879">
    <property type="entry name" value="HYDIN_VesB_CFA65-like_Ig"/>
</dbReference>
<keyword evidence="8" id="KW-0969">Cilium</keyword>
<proteinExistence type="inferred from homology"/>
<dbReference type="PANTHER" id="PTHR43399">
    <property type="entry name" value="SUBTILISIN-RELATED"/>
    <property type="match status" value="1"/>
</dbReference>
<evidence type="ECO:0000256" key="1">
    <source>
        <dbReference type="ARBA" id="ARBA00004138"/>
    </source>
</evidence>
<feature type="domain" description="Fibronectin type-III" evidence="12">
    <location>
        <begin position="506"/>
        <end position="610"/>
    </location>
</feature>
<dbReference type="SUPFAM" id="SSF49265">
    <property type="entry name" value="Fibronectin type III"/>
    <property type="match status" value="1"/>
</dbReference>